<evidence type="ECO:0000256" key="2">
    <source>
        <dbReference type="ARBA" id="ARBA00022723"/>
    </source>
</evidence>
<dbReference type="PANTHER" id="PTHR43880:SF12">
    <property type="entry name" value="ALCOHOL DEHYDROGENASE CLASS-3"/>
    <property type="match status" value="1"/>
</dbReference>
<feature type="domain" description="Alcohol dehydrogenase-like C-terminal" evidence="6">
    <location>
        <begin position="204"/>
        <end position="335"/>
    </location>
</feature>
<dbReference type="InterPro" id="IPR013154">
    <property type="entry name" value="ADH-like_N"/>
</dbReference>
<dbReference type="Proteomes" id="UP001107558">
    <property type="component" value="Chromosome 1"/>
</dbReference>
<evidence type="ECO:0000259" key="6">
    <source>
        <dbReference type="Pfam" id="PF00107"/>
    </source>
</evidence>
<feature type="domain" description="Alcohol dehydrogenase-like N-terminal" evidence="7">
    <location>
        <begin position="33"/>
        <end position="157"/>
    </location>
</feature>
<proteinExistence type="predicted"/>
<evidence type="ECO:0000256" key="3">
    <source>
        <dbReference type="ARBA" id="ARBA00022833"/>
    </source>
</evidence>
<dbReference type="FunFam" id="3.40.50.720:FF:000003">
    <property type="entry name" value="S-(hydroxymethyl)glutathione dehydrogenase"/>
    <property type="match status" value="1"/>
</dbReference>
<dbReference type="GO" id="GO:0008270">
    <property type="term" value="F:zinc ion binding"/>
    <property type="evidence" value="ECO:0007669"/>
    <property type="project" value="TreeGrafter"/>
</dbReference>
<dbReference type="Gene3D" id="3.90.180.10">
    <property type="entry name" value="Medium-chain alcohol dehydrogenases, catalytic domain"/>
    <property type="match status" value="1"/>
</dbReference>
<dbReference type="Gene3D" id="3.40.50.720">
    <property type="entry name" value="NAD(P)-binding Rossmann-like Domain"/>
    <property type="match status" value="1"/>
</dbReference>
<keyword evidence="4" id="KW-0560">Oxidoreductase</keyword>
<comment type="cofactor">
    <cofactor evidence="1">
        <name>Zn(2+)</name>
        <dbReference type="ChEBI" id="CHEBI:29105"/>
    </cofactor>
</comment>
<dbReference type="AlphaFoldDB" id="A0A9J6CMC9"/>
<keyword evidence="9" id="KW-1185">Reference proteome</keyword>
<organism evidence="8 9">
    <name type="scientific">Polypedilum vanderplanki</name>
    <name type="common">Sleeping chironomid midge</name>
    <dbReference type="NCBI Taxonomy" id="319348"/>
    <lineage>
        <taxon>Eukaryota</taxon>
        <taxon>Metazoa</taxon>
        <taxon>Ecdysozoa</taxon>
        <taxon>Arthropoda</taxon>
        <taxon>Hexapoda</taxon>
        <taxon>Insecta</taxon>
        <taxon>Pterygota</taxon>
        <taxon>Neoptera</taxon>
        <taxon>Endopterygota</taxon>
        <taxon>Diptera</taxon>
        <taxon>Nematocera</taxon>
        <taxon>Chironomoidea</taxon>
        <taxon>Chironomidae</taxon>
        <taxon>Chironominae</taxon>
        <taxon>Polypedilum</taxon>
        <taxon>Polypedilum</taxon>
    </lineage>
</organism>
<dbReference type="PANTHER" id="PTHR43880">
    <property type="entry name" value="ALCOHOL DEHYDROGENASE"/>
    <property type="match status" value="1"/>
</dbReference>
<dbReference type="Pfam" id="PF08240">
    <property type="entry name" value="ADH_N"/>
    <property type="match status" value="1"/>
</dbReference>
<dbReference type="InterPro" id="IPR036291">
    <property type="entry name" value="NAD(P)-bd_dom_sf"/>
</dbReference>
<evidence type="ECO:0000313" key="8">
    <source>
        <dbReference type="EMBL" id="KAG5683442.1"/>
    </source>
</evidence>
<keyword evidence="2" id="KW-0479">Metal-binding</keyword>
<reference evidence="8" key="1">
    <citation type="submission" date="2021-03" db="EMBL/GenBank/DDBJ databases">
        <title>Chromosome level genome of the anhydrobiotic midge Polypedilum vanderplanki.</title>
        <authorList>
            <person name="Yoshida Y."/>
            <person name="Kikawada T."/>
            <person name="Gusev O."/>
        </authorList>
    </citation>
    <scope>NUCLEOTIDE SEQUENCE</scope>
    <source>
        <strain evidence="8">NIAS01</strain>
        <tissue evidence="8">Whole body or cell culture</tissue>
    </source>
</reference>
<dbReference type="InterPro" id="IPR011032">
    <property type="entry name" value="GroES-like_sf"/>
</dbReference>
<keyword evidence="5" id="KW-0520">NAD</keyword>
<evidence type="ECO:0000256" key="5">
    <source>
        <dbReference type="ARBA" id="ARBA00023027"/>
    </source>
</evidence>
<evidence type="ECO:0000256" key="4">
    <source>
        <dbReference type="ARBA" id="ARBA00023002"/>
    </source>
</evidence>
<gene>
    <name evidence="8" type="ORF">PVAND_012723</name>
</gene>
<dbReference type="GO" id="GO:0046294">
    <property type="term" value="P:formaldehyde catabolic process"/>
    <property type="evidence" value="ECO:0007669"/>
    <property type="project" value="TreeGrafter"/>
</dbReference>
<sequence>MTEGKTITCRAAVVWKANEPFVIEQIEVDPPKAGEVRVKIVSTGICFSDVSASTGKILGVQFPIILGHEASAIVESIGEGVESVGVGDHVLPLFLPQCNRCRVCKDKNANSCLEFMGSQVKGVMSDGTSRFRCRGETLYTFVGCSTFTEYSVISEINLAKINPEAPMKEAALISCGISTGYGAAINSAGVKENSTCAVWGLGTLGLSTIMGCKKAGAKTIIGIDIIPEKFKLAAEMGCTDFVNPSELSVPIEQYLMEKYGGAIEYTFECIGRIQTMKQAFDCCAIGNGVCVLIGVAGLTDNLNISPGQFLAGKTLKGTLYGGYKSRDAVPKLVDELMNGKLKVDKFITHTMKLDDINEGFDLLKAGKSIRTILNL</sequence>
<dbReference type="GO" id="GO:0051903">
    <property type="term" value="F:S-(hydroxymethyl)glutathione dehydrogenase [NAD(P)+] activity"/>
    <property type="evidence" value="ECO:0007669"/>
    <property type="project" value="TreeGrafter"/>
</dbReference>
<name>A0A9J6CMC9_POLVA</name>
<evidence type="ECO:0000313" key="9">
    <source>
        <dbReference type="Proteomes" id="UP001107558"/>
    </source>
</evidence>
<dbReference type="Pfam" id="PF00107">
    <property type="entry name" value="ADH_zinc_N"/>
    <property type="match status" value="1"/>
</dbReference>
<comment type="caution">
    <text evidence="8">The sequence shown here is derived from an EMBL/GenBank/DDBJ whole genome shotgun (WGS) entry which is preliminary data.</text>
</comment>
<dbReference type="SUPFAM" id="SSF50129">
    <property type="entry name" value="GroES-like"/>
    <property type="match status" value="2"/>
</dbReference>
<evidence type="ECO:0008006" key="10">
    <source>
        <dbReference type="Google" id="ProtNLM"/>
    </source>
</evidence>
<protein>
    <recommendedName>
        <fullName evidence="10">Alcohol dehydrogenase</fullName>
    </recommendedName>
</protein>
<dbReference type="GO" id="GO:0005829">
    <property type="term" value="C:cytosol"/>
    <property type="evidence" value="ECO:0007669"/>
    <property type="project" value="TreeGrafter"/>
</dbReference>
<dbReference type="OrthoDB" id="417550at2759"/>
<dbReference type="InterPro" id="IPR013149">
    <property type="entry name" value="ADH-like_C"/>
</dbReference>
<dbReference type="EMBL" id="JADBJN010000001">
    <property type="protein sequence ID" value="KAG5683442.1"/>
    <property type="molecule type" value="Genomic_DNA"/>
</dbReference>
<evidence type="ECO:0000256" key="1">
    <source>
        <dbReference type="ARBA" id="ARBA00001947"/>
    </source>
</evidence>
<accession>A0A9J6CMC9</accession>
<dbReference type="SUPFAM" id="SSF51735">
    <property type="entry name" value="NAD(P)-binding Rossmann-fold domains"/>
    <property type="match status" value="1"/>
</dbReference>
<evidence type="ECO:0000259" key="7">
    <source>
        <dbReference type="Pfam" id="PF08240"/>
    </source>
</evidence>
<dbReference type="FunFam" id="3.90.180.10:FF:000067">
    <property type="entry name" value="alcohol dehydrogenase 1-like isoform X1"/>
    <property type="match status" value="1"/>
</dbReference>
<keyword evidence="3" id="KW-0862">Zinc</keyword>